<reference evidence="24" key="2">
    <citation type="journal article" date="2022" name="Res Sq">
        <title>Comparative Genomics Reveals Insights into the Divergent Evolution of Astigmatic Mites and Household Pest Adaptations.</title>
        <authorList>
            <person name="Xiong Q."/>
            <person name="Wan A.T.-Y."/>
            <person name="Liu X.-Y."/>
            <person name="Fung C.S.-H."/>
            <person name="Xiao X."/>
            <person name="Malainual N."/>
            <person name="Hou J."/>
            <person name="Wang L."/>
            <person name="Wang M."/>
            <person name="Yang K."/>
            <person name="Cui Y."/>
            <person name="Leung E."/>
            <person name="Nong W."/>
            <person name="Shin S.-K."/>
            <person name="Au S."/>
            <person name="Jeong K.Y."/>
            <person name="Chew F.T."/>
            <person name="Hui J."/>
            <person name="Leung T.F."/>
            <person name="Tungtrongchitr A."/>
            <person name="Zhong N."/>
            <person name="Liu Z."/>
            <person name="Tsui S."/>
        </authorList>
    </citation>
    <scope>NUCLEOTIDE SEQUENCE</scope>
    <source>
        <strain evidence="24">Derf</strain>
        <tissue evidence="24">Whole organism</tissue>
    </source>
</reference>
<evidence type="ECO:0000256" key="7">
    <source>
        <dbReference type="ARBA" id="ARBA00022605"/>
    </source>
</evidence>
<feature type="transmembrane region" description="Helical" evidence="22">
    <location>
        <begin position="70"/>
        <end position="90"/>
    </location>
</feature>
<feature type="compositionally biased region" description="Low complexity" evidence="21">
    <location>
        <begin position="247"/>
        <end position="259"/>
    </location>
</feature>
<dbReference type="Pfam" id="PF00001">
    <property type="entry name" value="7tm_1"/>
    <property type="match status" value="1"/>
</dbReference>
<dbReference type="Pfam" id="PF00696">
    <property type="entry name" value="AA_kinase"/>
    <property type="match status" value="1"/>
</dbReference>
<evidence type="ECO:0000256" key="13">
    <source>
        <dbReference type="ARBA" id="ARBA00022840"/>
    </source>
</evidence>
<evidence type="ECO:0000256" key="10">
    <source>
        <dbReference type="ARBA" id="ARBA00022692"/>
    </source>
</evidence>
<dbReference type="InterPro" id="IPR001048">
    <property type="entry name" value="Asp/Glu/Uridylate_kinase"/>
</dbReference>
<evidence type="ECO:0000256" key="22">
    <source>
        <dbReference type="SAM" id="Phobius"/>
    </source>
</evidence>
<evidence type="ECO:0000256" key="2">
    <source>
        <dbReference type="ARBA" id="ARBA00004985"/>
    </source>
</evidence>
<proteinExistence type="inferred from homology"/>
<evidence type="ECO:0000256" key="15">
    <source>
        <dbReference type="ARBA" id="ARBA00022989"/>
    </source>
</evidence>
<evidence type="ECO:0000256" key="6">
    <source>
        <dbReference type="ARBA" id="ARBA00010663"/>
    </source>
</evidence>
<keyword evidence="7" id="KW-0028">Amino-acid biosynthesis</keyword>
<feature type="region of interest" description="Disordered" evidence="21">
    <location>
        <begin position="231"/>
        <end position="259"/>
    </location>
</feature>
<gene>
    <name evidence="24" type="ORF">DERF_005646</name>
</gene>
<comment type="pathway">
    <text evidence="2">Amino-acid biosynthesis; L-proline biosynthesis; L-glutamate 5-semialdehyde from L-glutamate: step 2/2.</text>
</comment>
<dbReference type="PRINTS" id="PR00474">
    <property type="entry name" value="GLU5KINASE"/>
</dbReference>
<dbReference type="InterPro" id="IPR005766">
    <property type="entry name" value="P5_carboxy_syn"/>
</dbReference>
<dbReference type="PROSITE" id="PS50262">
    <property type="entry name" value="G_PROTEIN_RECEP_F1_2"/>
    <property type="match status" value="1"/>
</dbReference>
<dbReference type="Pfam" id="PF00171">
    <property type="entry name" value="Aldedh"/>
    <property type="match status" value="1"/>
</dbReference>
<evidence type="ECO:0000256" key="3">
    <source>
        <dbReference type="ARBA" id="ARBA00005185"/>
    </source>
</evidence>
<dbReference type="Gene3D" id="3.40.1160.10">
    <property type="entry name" value="Acetylglutamate kinase-like"/>
    <property type="match status" value="1"/>
</dbReference>
<organism evidence="24 25">
    <name type="scientific">Dermatophagoides farinae</name>
    <name type="common">American house dust mite</name>
    <dbReference type="NCBI Taxonomy" id="6954"/>
    <lineage>
        <taxon>Eukaryota</taxon>
        <taxon>Metazoa</taxon>
        <taxon>Ecdysozoa</taxon>
        <taxon>Arthropoda</taxon>
        <taxon>Chelicerata</taxon>
        <taxon>Arachnida</taxon>
        <taxon>Acari</taxon>
        <taxon>Acariformes</taxon>
        <taxon>Sarcoptiformes</taxon>
        <taxon>Astigmata</taxon>
        <taxon>Psoroptidia</taxon>
        <taxon>Analgoidea</taxon>
        <taxon>Pyroglyphidae</taxon>
        <taxon>Dermatophagoidinae</taxon>
        <taxon>Dermatophagoides</taxon>
    </lineage>
</organism>
<dbReference type="CDD" id="cd04256">
    <property type="entry name" value="AAK_P5CS_ProBA"/>
    <property type="match status" value="1"/>
</dbReference>
<dbReference type="Proteomes" id="UP000790347">
    <property type="component" value="Unassembled WGS sequence"/>
</dbReference>
<dbReference type="InterPro" id="IPR036393">
    <property type="entry name" value="AceGlu_kinase-like_sf"/>
</dbReference>
<evidence type="ECO:0000256" key="19">
    <source>
        <dbReference type="ARBA" id="ARBA00049024"/>
    </source>
</evidence>
<evidence type="ECO:0000259" key="23">
    <source>
        <dbReference type="PROSITE" id="PS50262"/>
    </source>
</evidence>
<dbReference type="PROSITE" id="PS00902">
    <property type="entry name" value="GLUTAMATE_5_KINASE"/>
    <property type="match status" value="1"/>
</dbReference>
<sequence length="1467" mass="163218">MNLALIKCRGAHTQLKVILGIISCRSKTVPFVELVVAHGSVLTILAISFERYYAICKPLKANYKCTNRRAIMTICGLWTVAIIATIPILFGTELVDAIYVDGSIVSACITKANTTWQRLYFIVSIIGFFALPLVILIVVYCIITKRLVRDDRRLLIASIHSTLATSGSIMADGSDCKKLRSGSLPQQFIQQSSLSNESTCGTTITMNQSSIWHHPAAMFLFRGSIASLGANSRRGSTSGPVASNLNQQQQQQQPRRNSSVIAARSVARSRRQVIIMLAAVVICFFLCLLPFRLFTLWLVLVTEEEIRALSMERFYQLLYFCRVMIYVNSMLNPLLYAVVSSKFRRAFVDTIKQLFNNCCFCDFCGCCWWSWWWCALWCCCCCFNSESIDSSSLDTIGKQQEHQQSNQSKFHHNHHHHYNRINRRQPQKHRTATGTVSQLLNFNQRRHRLFLMRQSTTLTTTTTTTTASSSVGDGSLKQNSSIRSTATNCFVPVDSNVANVAIMPHHPFSNVIMNNCQQIAQNSFDSIQSSRSGSSSQYQNRSCENSSSDATGSVIIVATKKESPQPFSSSSSSRLMNKIYSSEHTAEYRRKRMMKRSSRVSIIDDQPMNHHHQQQQTQQIVMNNTDDNEKMQETISTESTSIIEEILNDPKFVTYESYKNLWNHYRYIRQLYSTKNPNLRQYIRKTSSLSSTTINGQSTQLQSTVTNNGHSTTANIVRESFANRSELRRAQRVIIKLGSAVITRDDECGLALGRLASIVEQVSELHKEGRDVLMVTSGAVAFGKQKLASELRMSMSMRETLSRANDHLQARGLTLLEPRAAAAVGQSGLMALYDAMFAQYGITIAQILINKTDFGNPTSRQNLASTVFELLKFDIIPIINTNDAVVSPALPDVDLEGVISVNDNDILAAHLAVEVNSDALFLLSDVNGIYTKPPSQDGARLLHTYDPSISQSITFGEGSRVGTGGMESKVNSAVWALNRGVSVVICNGMQDDAIANIMAGKRVGTFFTQIPEQIESTQAMIQNARQSSRLLQKLNGHERGAIIHKLANLLEERSKSILESNERDMIKARASDLAKPLLDRLALTESKLKSLSTGLRQIADSSETVLGRIRRRTRISNGLDLCQITVPLGVLLVIFESRPDCLPQIAALSIASGNGLLAKGGKEAQETNQTLHQLIQEALSSISDGVRNAVNLVGTREDVAELIQADYGIDLIIPRGSSELVRSIQEQSQHVPVLGHSEGVCHIYVDDRADMEKAIRIVRDSKCDYPSACNAVETLLIHRDLVDHDDFFVRLCNSLKQESVKLYSGPRLHQLLTFGPPKAKNLTTEYGGLEMAIEIVDDYLQAIDHINFHGSGHTECIVTNDENRAKEFLRDVDSACVFHNCSTRFADGYRFGLGAEVGISTGRIHARGPVGIEGLLTTKWQLIGQGHVVQDFEKDGFCQYEHISIPVEPETKQQQQNSNKLNDEIDS</sequence>
<evidence type="ECO:0000256" key="18">
    <source>
        <dbReference type="ARBA" id="ARBA00023268"/>
    </source>
</evidence>
<evidence type="ECO:0000313" key="25">
    <source>
        <dbReference type="Proteomes" id="UP000790347"/>
    </source>
</evidence>
<dbReference type="GO" id="GO:0004349">
    <property type="term" value="F:glutamate 5-kinase activity"/>
    <property type="evidence" value="ECO:0007669"/>
    <property type="project" value="UniProtKB-EC"/>
</dbReference>
<accession>A0A922L8W6</accession>
<evidence type="ECO:0000256" key="8">
    <source>
        <dbReference type="ARBA" id="ARBA00022650"/>
    </source>
</evidence>
<name>A0A922L8W6_DERFA</name>
<dbReference type="InterPro" id="IPR000276">
    <property type="entry name" value="GPCR_Rhodpsn"/>
</dbReference>
<dbReference type="InterPro" id="IPR019797">
    <property type="entry name" value="Glutamate_5-kinase_CS"/>
</dbReference>
<keyword evidence="8" id="KW-0641">Proline biosynthesis</keyword>
<comment type="catalytic activity">
    <reaction evidence="20">
        <text>L-glutamate + ATP = L-glutamyl 5-phosphate + ADP</text>
        <dbReference type="Rhea" id="RHEA:14877"/>
        <dbReference type="ChEBI" id="CHEBI:29985"/>
        <dbReference type="ChEBI" id="CHEBI:30616"/>
        <dbReference type="ChEBI" id="CHEBI:58274"/>
        <dbReference type="ChEBI" id="CHEBI:456216"/>
        <dbReference type="EC" id="2.7.2.11"/>
    </reaction>
</comment>
<dbReference type="Gene3D" id="3.40.309.10">
    <property type="entry name" value="Aldehyde Dehydrogenase, Chain A, domain 2"/>
    <property type="match status" value="1"/>
</dbReference>
<dbReference type="InterPro" id="IPR001057">
    <property type="entry name" value="Glu/AcGlu_kinase"/>
</dbReference>
<keyword evidence="16" id="KW-0560">Oxidoreductase</keyword>
<dbReference type="HAMAP" id="MF_00412">
    <property type="entry name" value="ProA"/>
    <property type="match status" value="1"/>
</dbReference>
<dbReference type="CDD" id="cd07079">
    <property type="entry name" value="ALDH_F18-19_ProA-GPR"/>
    <property type="match status" value="1"/>
</dbReference>
<dbReference type="NCBIfam" id="TIGR00407">
    <property type="entry name" value="proA"/>
    <property type="match status" value="1"/>
</dbReference>
<comment type="catalytic activity">
    <reaction evidence="19">
        <text>L-glutamate 5-semialdehyde + phosphate + NADP(+) = L-glutamyl 5-phosphate + NADPH + H(+)</text>
        <dbReference type="Rhea" id="RHEA:19541"/>
        <dbReference type="ChEBI" id="CHEBI:15378"/>
        <dbReference type="ChEBI" id="CHEBI:43474"/>
        <dbReference type="ChEBI" id="CHEBI:57783"/>
        <dbReference type="ChEBI" id="CHEBI:58066"/>
        <dbReference type="ChEBI" id="CHEBI:58274"/>
        <dbReference type="ChEBI" id="CHEBI:58349"/>
        <dbReference type="EC" id="1.2.1.41"/>
    </reaction>
</comment>
<keyword evidence="13" id="KW-0067">ATP-binding</keyword>
<evidence type="ECO:0000256" key="9">
    <source>
        <dbReference type="ARBA" id="ARBA00022679"/>
    </source>
</evidence>
<dbReference type="GO" id="GO:0004930">
    <property type="term" value="F:G protein-coupled receptor activity"/>
    <property type="evidence" value="ECO:0007669"/>
    <property type="project" value="InterPro"/>
</dbReference>
<keyword evidence="9" id="KW-0808">Transferase</keyword>
<dbReference type="InterPro" id="IPR000965">
    <property type="entry name" value="GPR_dom"/>
</dbReference>
<comment type="similarity">
    <text evidence="4">In the C-terminal section; belongs to the gamma-glutamyl phosphate reductase family.</text>
</comment>
<protein>
    <recommendedName>
        <fullName evidence="23">G-protein coupled receptors family 1 profile domain-containing protein</fullName>
    </recommendedName>
</protein>
<dbReference type="InterPro" id="IPR016162">
    <property type="entry name" value="Ald_DH_N"/>
</dbReference>
<dbReference type="SUPFAM" id="SSF81321">
    <property type="entry name" value="Family A G protein-coupled receptor-like"/>
    <property type="match status" value="1"/>
</dbReference>
<dbReference type="InterPro" id="IPR016163">
    <property type="entry name" value="Ald_DH_C"/>
</dbReference>
<evidence type="ECO:0000256" key="11">
    <source>
        <dbReference type="ARBA" id="ARBA00022741"/>
    </source>
</evidence>
<dbReference type="PANTHER" id="PTHR11063">
    <property type="entry name" value="GLUTAMATE SEMIALDEHYDE DEHYDROGENASE"/>
    <property type="match status" value="1"/>
</dbReference>
<dbReference type="PANTHER" id="PTHR11063:SF8">
    <property type="entry name" value="DELTA-1-PYRROLINE-5-CARBOXYLATE SYNTHASE"/>
    <property type="match status" value="1"/>
</dbReference>
<reference evidence="24" key="1">
    <citation type="submission" date="2013-05" db="EMBL/GenBank/DDBJ databases">
        <authorList>
            <person name="Yim A.K.Y."/>
            <person name="Chan T.F."/>
            <person name="Ji K.M."/>
            <person name="Liu X.Y."/>
            <person name="Zhou J.W."/>
            <person name="Li R.Q."/>
            <person name="Yang K.Y."/>
            <person name="Li J."/>
            <person name="Li M."/>
            <person name="Law P.T.W."/>
            <person name="Wu Y.L."/>
            <person name="Cai Z.L."/>
            <person name="Qin H."/>
            <person name="Bao Y."/>
            <person name="Leung R.K.K."/>
            <person name="Ng P.K.S."/>
            <person name="Zou J."/>
            <person name="Zhong X.J."/>
            <person name="Ran P.X."/>
            <person name="Zhong N.S."/>
            <person name="Liu Z.G."/>
            <person name="Tsui S.K.W."/>
        </authorList>
    </citation>
    <scope>NUCLEOTIDE SEQUENCE</scope>
    <source>
        <strain evidence="24">Derf</strain>
        <tissue evidence="24">Whole organism</tissue>
    </source>
</reference>
<comment type="similarity">
    <text evidence="5">In the N-terminal section; belongs to the glutamate 5-kinase family.</text>
</comment>
<dbReference type="SUPFAM" id="SSF53633">
    <property type="entry name" value="Carbamate kinase-like"/>
    <property type="match status" value="1"/>
</dbReference>
<evidence type="ECO:0000256" key="5">
    <source>
        <dbReference type="ARBA" id="ARBA00009302"/>
    </source>
</evidence>
<feature type="transmembrane region" description="Helical" evidence="22">
    <location>
        <begin position="119"/>
        <end position="143"/>
    </location>
</feature>
<dbReference type="PROSITE" id="PS01223">
    <property type="entry name" value="PROA"/>
    <property type="match status" value="1"/>
</dbReference>
<dbReference type="InterPro" id="IPR005715">
    <property type="entry name" value="Glu_5kinase/COase_Synthase"/>
</dbReference>
<dbReference type="SUPFAM" id="SSF53720">
    <property type="entry name" value="ALDH-like"/>
    <property type="match status" value="1"/>
</dbReference>
<feature type="domain" description="G-protein coupled receptors family 1 profile" evidence="23">
    <location>
        <begin position="40"/>
        <end position="336"/>
    </location>
</feature>
<dbReference type="FunFam" id="3.40.1160.10:FF:000032">
    <property type="entry name" value="Delta-1-pyrroline-5-carboxylate synthase"/>
    <property type="match status" value="1"/>
</dbReference>
<dbReference type="Gene3D" id="3.40.605.10">
    <property type="entry name" value="Aldehyde Dehydrogenase, Chain A, domain 1"/>
    <property type="match status" value="1"/>
</dbReference>
<keyword evidence="15 22" id="KW-1133">Transmembrane helix</keyword>
<keyword evidence="10 22" id="KW-0812">Transmembrane</keyword>
<dbReference type="InterPro" id="IPR041744">
    <property type="entry name" value="G5K_ProBA"/>
</dbReference>
<evidence type="ECO:0000256" key="12">
    <source>
        <dbReference type="ARBA" id="ARBA00022777"/>
    </source>
</evidence>
<dbReference type="GO" id="GO:0008652">
    <property type="term" value="P:amino acid biosynthetic process"/>
    <property type="evidence" value="ECO:0007669"/>
    <property type="project" value="UniProtKB-KW"/>
</dbReference>
<evidence type="ECO:0000256" key="16">
    <source>
        <dbReference type="ARBA" id="ARBA00023002"/>
    </source>
</evidence>
<evidence type="ECO:0000256" key="1">
    <source>
        <dbReference type="ARBA" id="ARBA00004370"/>
    </source>
</evidence>
<keyword evidence="25" id="KW-1185">Reference proteome</keyword>
<keyword evidence="11" id="KW-0547">Nucleotide-binding</keyword>
<comment type="similarity">
    <text evidence="6">Belongs to the G-protein coupled receptor 1 family.</text>
</comment>
<feature type="compositionally biased region" description="Low complexity" evidence="21">
    <location>
        <begin position="525"/>
        <end position="542"/>
    </location>
</feature>
<dbReference type="GO" id="GO:0016020">
    <property type="term" value="C:membrane"/>
    <property type="evidence" value="ECO:0007669"/>
    <property type="project" value="UniProtKB-SubCell"/>
</dbReference>
<dbReference type="NCBIfam" id="TIGR01092">
    <property type="entry name" value="P5CS"/>
    <property type="match status" value="1"/>
</dbReference>
<keyword evidence="18" id="KW-0511">Multifunctional enzyme</keyword>
<comment type="subcellular location">
    <subcellularLocation>
        <location evidence="1">Membrane</location>
    </subcellularLocation>
</comment>
<comment type="caution">
    <text evidence="24">The sequence shown here is derived from an EMBL/GenBank/DDBJ whole genome shotgun (WGS) entry which is preliminary data.</text>
</comment>
<feature type="compositionally biased region" description="Polar residues" evidence="21">
    <location>
        <begin position="231"/>
        <end position="246"/>
    </location>
</feature>
<dbReference type="InterPro" id="IPR017452">
    <property type="entry name" value="GPCR_Rhodpsn_7TM"/>
</dbReference>
<evidence type="ECO:0000256" key="4">
    <source>
        <dbReference type="ARBA" id="ARBA00006300"/>
    </source>
</evidence>
<keyword evidence="17 22" id="KW-0472">Membrane</keyword>
<keyword evidence="12" id="KW-0418">Kinase</keyword>
<feature type="transmembrane region" description="Helical" evidence="22">
    <location>
        <begin position="273"/>
        <end position="297"/>
    </location>
</feature>
<dbReference type="InterPro" id="IPR016161">
    <property type="entry name" value="Ald_DH/histidinol_DH"/>
</dbReference>
<dbReference type="NCBIfam" id="NF001221">
    <property type="entry name" value="PRK00197.1"/>
    <property type="match status" value="1"/>
</dbReference>
<dbReference type="Gene3D" id="1.20.1070.10">
    <property type="entry name" value="Rhodopsin 7-helix transmembrane proteins"/>
    <property type="match status" value="1"/>
</dbReference>
<keyword evidence="14" id="KW-0521">NADP</keyword>
<evidence type="ECO:0000256" key="17">
    <source>
        <dbReference type="ARBA" id="ARBA00023136"/>
    </source>
</evidence>
<comment type="pathway">
    <text evidence="3">Amino-acid biosynthesis; L-proline biosynthesis; L-glutamate 5-semialdehyde from L-glutamate: step 1/2.</text>
</comment>
<feature type="region of interest" description="Disordered" evidence="21">
    <location>
        <begin position="525"/>
        <end position="549"/>
    </location>
</feature>
<dbReference type="InterPro" id="IPR020593">
    <property type="entry name" value="G-glutamylP_reductase_CS"/>
</dbReference>
<evidence type="ECO:0000256" key="21">
    <source>
        <dbReference type="SAM" id="MobiDB-lite"/>
    </source>
</evidence>
<evidence type="ECO:0000256" key="14">
    <source>
        <dbReference type="ARBA" id="ARBA00022857"/>
    </source>
</evidence>
<dbReference type="HAMAP" id="MF_00456">
    <property type="entry name" value="ProB"/>
    <property type="match status" value="1"/>
</dbReference>
<dbReference type="InterPro" id="IPR015590">
    <property type="entry name" value="Aldehyde_DH_dom"/>
</dbReference>
<dbReference type="GO" id="GO:0005524">
    <property type="term" value="F:ATP binding"/>
    <property type="evidence" value="ECO:0007669"/>
    <property type="project" value="UniProtKB-KW"/>
</dbReference>
<dbReference type="GO" id="GO:0004350">
    <property type="term" value="F:glutamate-5-semialdehyde dehydrogenase activity"/>
    <property type="evidence" value="ECO:0007669"/>
    <property type="project" value="UniProtKB-EC"/>
</dbReference>
<dbReference type="EMBL" id="ASGP02000002">
    <property type="protein sequence ID" value="KAH9522042.1"/>
    <property type="molecule type" value="Genomic_DNA"/>
</dbReference>
<evidence type="ECO:0000256" key="20">
    <source>
        <dbReference type="ARBA" id="ARBA00049141"/>
    </source>
</evidence>
<dbReference type="GO" id="GO:0005739">
    <property type="term" value="C:mitochondrion"/>
    <property type="evidence" value="ECO:0007669"/>
    <property type="project" value="TreeGrafter"/>
</dbReference>
<evidence type="ECO:0000313" key="24">
    <source>
        <dbReference type="EMBL" id="KAH9522042.1"/>
    </source>
</evidence>
<dbReference type="NCBIfam" id="TIGR01027">
    <property type="entry name" value="proB"/>
    <property type="match status" value="1"/>
</dbReference>